<evidence type="ECO:0000313" key="1">
    <source>
        <dbReference type="EMBL" id="MCU6685809.1"/>
    </source>
</evidence>
<comment type="caution">
    <text evidence="1">The sequence shown here is derived from an EMBL/GenBank/DDBJ whole genome shotgun (WGS) entry which is preliminary data.</text>
</comment>
<keyword evidence="2" id="KW-1185">Reference proteome</keyword>
<protein>
    <submittedName>
        <fullName evidence="1">Plasmid mobilization relaxosome protein MobC</fullName>
    </submittedName>
</protein>
<dbReference type="RefSeq" id="WP_082425540.1">
    <property type="nucleotide sequence ID" value="NZ_JAOQJU010000003.1"/>
</dbReference>
<proteinExistence type="predicted"/>
<dbReference type="Pfam" id="PF21983">
    <property type="entry name" value="NikA-like"/>
    <property type="match status" value="1"/>
</dbReference>
<gene>
    <name evidence="1" type="primary">mobC</name>
    <name evidence="1" type="ORF">OCV99_04405</name>
</gene>
<organism evidence="1 2">
    <name type="scientific">Dorea acetigenes</name>
    <dbReference type="NCBI Taxonomy" id="2981787"/>
    <lineage>
        <taxon>Bacteria</taxon>
        <taxon>Bacillati</taxon>
        <taxon>Bacillota</taxon>
        <taxon>Clostridia</taxon>
        <taxon>Lachnospirales</taxon>
        <taxon>Lachnospiraceae</taxon>
        <taxon>Dorea</taxon>
    </lineage>
</organism>
<name>A0ABT2RK72_9FIRM</name>
<reference evidence="1 2" key="1">
    <citation type="journal article" date="2021" name="ISME Commun">
        <title>Automated analysis of genomic sequences facilitates high-throughput and comprehensive description of bacteria.</title>
        <authorList>
            <person name="Hitch T.C.A."/>
        </authorList>
    </citation>
    <scope>NUCLEOTIDE SEQUENCE [LARGE SCALE GENOMIC DNA]</scope>
    <source>
        <strain evidence="1 2">Sanger_03</strain>
    </source>
</reference>
<dbReference type="InterPro" id="IPR053842">
    <property type="entry name" value="NikA-like"/>
</dbReference>
<dbReference type="EMBL" id="JAOQJU010000003">
    <property type="protein sequence ID" value="MCU6685809.1"/>
    <property type="molecule type" value="Genomic_DNA"/>
</dbReference>
<accession>A0ABT2RK72</accession>
<sequence length="132" mass="14749">MGKRYNTPHRSRVVKTRMTEEEYADFTERLKNYDMSQAEFIRQAITRATIRPIVTVSPVNDELLSAVGKLTAEYGKIGGNLNQIAHSLNEYGTPYNALSVEVRAAISDLAALKFEVLRKVGDAVGNIQAYQL</sequence>
<dbReference type="Proteomes" id="UP001652431">
    <property type="component" value="Unassembled WGS sequence"/>
</dbReference>
<evidence type="ECO:0000313" key="2">
    <source>
        <dbReference type="Proteomes" id="UP001652431"/>
    </source>
</evidence>